<gene>
    <name evidence="1" type="ORF">S01H1_82512</name>
</gene>
<evidence type="ECO:0000313" key="1">
    <source>
        <dbReference type="EMBL" id="GAG50309.1"/>
    </source>
</evidence>
<comment type="caution">
    <text evidence="1">The sequence shown here is derived from an EMBL/GenBank/DDBJ whole genome shotgun (WGS) entry which is preliminary data.</text>
</comment>
<dbReference type="EMBL" id="BARS01055944">
    <property type="protein sequence ID" value="GAG50309.1"/>
    <property type="molecule type" value="Genomic_DNA"/>
</dbReference>
<proteinExistence type="predicted"/>
<accession>X0Y360</accession>
<protein>
    <submittedName>
        <fullName evidence="1">Uncharacterized protein</fullName>
    </submittedName>
</protein>
<reference evidence="1" key="1">
    <citation type="journal article" date="2014" name="Front. Microbiol.">
        <title>High frequency of phylogenetically diverse reductive dehalogenase-homologous genes in deep subseafloor sedimentary metagenomes.</title>
        <authorList>
            <person name="Kawai M."/>
            <person name="Futagami T."/>
            <person name="Toyoda A."/>
            <person name="Takaki Y."/>
            <person name="Nishi S."/>
            <person name="Hori S."/>
            <person name="Arai W."/>
            <person name="Tsubouchi T."/>
            <person name="Morono Y."/>
            <person name="Uchiyama I."/>
            <person name="Ito T."/>
            <person name="Fujiyama A."/>
            <person name="Inagaki F."/>
            <person name="Takami H."/>
        </authorList>
    </citation>
    <scope>NUCLEOTIDE SEQUENCE</scope>
    <source>
        <strain evidence="1">Expedition CK06-06</strain>
    </source>
</reference>
<dbReference type="AlphaFoldDB" id="X0Y360"/>
<feature type="non-terminal residue" evidence="1">
    <location>
        <position position="1"/>
    </location>
</feature>
<organism evidence="1">
    <name type="scientific">marine sediment metagenome</name>
    <dbReference type="NCBI Taxonomy" id="412755"/>
    <lineage>
        <taxon>unclassified sequences</taxon>
        <taxon>metagenomes</taxon>
        <taxon>ecological metagenomes</taxon>
    </lineage>
</organism>
<name>X0Y360_9ZZZZ</name>
<sequence>RPDLSADFSPICGEGTEYDIWSDFSVDWKRSVTEYSHERLRSVREDLQRRRAEVWPASSKAEFRYSLSCIRCVYRYDVETSSGVEEAVVHGIAEIWPHDMQPKGAVSQRDLARDAAKYDALIQILDLLDEESLDVGGDAT</sequence>